<dbReference type="PANTHER" id="PTHR11707">
    <property type="entry name" value="L-ASPARAGINASE"/>
    <property type="match status" value="1"/>
</dbReference>
<dbReference type="PROSITE" id="PS00917">
    <property type="entry name" value="ASN_GLN_ASE_2"/>
    <property type="match status" value="1"/>
</dbReference>
<dbReference type="Pfam" id="PF00710">
    <property type="entry name" value="Asparaginase"/>
    <property type="match status" value="1"/>
</dbReference>
<keyword evidence="5" id="KW-0436">Ligase</keyword>
<dbReference type="InterPro" id="IPR027474">
    <property type="entry name" value="L-asparaginase_N"/>
</dbReference>
<feature type="domain" description="L-asparaginase N-terminal" evidence="3">
    <location>
        <begin position="86"/>
        <end position="280"/>
    </location>
</feature>
<dbReference type="InterPro" id="IPR037152">
    <property type="entry name" value="L-asparaginase_N_sf"/>
</dbReference>
<dbReference type="Pfam" id="PF17763">
    <property type="entry name" value="Asparaginase_C"/>
    <property type="match status" value="1"/>
</dbReference>
<name>A0A075GK23_9EURY</name>
<sequence length="454" mass="47244">MVGEDGLPQVGSKVRLNASTWNGPTVVEGVLLAPSAEGCITVKLLNGYNVTHRLDNVTDLEVVSGPVAESAGDEGELVEDAGLPVVFILHTGGTIASKVDYSTGAVTARFEPEELLASVPELAHHARIRTRKLGNMWSDDIRPRHWNRMASACTEAFSEGAAGVVITHGTDTMHISAAAVAFAFSGEGGRPAGRITFTGSQRSSDRGSTDGVQNLIAAVHWAAHGPEPAGGCADSTTLIMHAGSDDGVMAVHPGCAVRKDHSSRRDAFQSVNQDPLAEVDVSQDGAEITLEEGYASRRQQAAAREVCESPTSFSEEVRILQLVAGSQLYADQIEIAGSAGYDAILFHGTGLGHLPLDDPGDAPENTAVADALGAYVGAGGVAVVTTQCIRGPIHLDVYSKGRDQQELGVLGHGSTCSPEASLAKLHHLLSRGVSGDELAAAWTADLAGENPDTI</sequence>
<evidence type="ECO:0000256" key="2">
    <source>
        <dbReference type="PROSITE-ProRule" id="PRU10100"/>
    </source>
</evidence>
<dbReference type="PANTHER" id="PTHR11707:SF28">
    <property type="entry name" value="60 KDA LYSOPHOSPHOLIPASE"/>
    <property type="match status" value="1"/>
</dbReference>
<feature type="active site" evidence="2">
    <location>
        <position position="170"/>
    </location>
</feature>
<dbReference type="AlphaFoldDB" id="A0A075GK23"/>
<dbReference type="Gene3D" id="3.40.50.1170">
    <property type="entry name" value="L-asparaginase, N-terminal domain"/>
    <property type="match status" value="1"/>
</dbReference>
<feature type="domain" description="Asparaginase/glutaminase C-terminal" evidence="4">
    <location>
        <begin position="317"/>
        <end position="439"/>
    </location>
</feature>
<dbReference type="PIRSF" id="PIRSF001220">
    <property type="entry name" value="L-ASNase_gatD"/>
    <property type="match status" value="1"/>
</dbReference>
<dbReference type="InterPro" id="IPR036152">
    <property type="entry name" value="Asp/glu_Ase-like_sf"/>
</dbReference>
<dbReference type="EC" id="6.3.5.7" evidence="5"/>
<dbReference type="InterPro" id="IPR006034">
    <property type="entry name" value="Asparaginase/glutaminase-like"/>
</dbReference>
<organism evidence="5">
    <name type="scientific">uncultured marine group II/III euryarchaeote KM3_174_A11</name>
    <dbReference type="NCBI Taxonomy" id="1457931"/>
    <lineage>
        <taxon>Archaea</taxon>
        <taxon>Methanobacteriati</taxon>
        <taxon>Methanobacteriota</taxon>
        <taxon>environmental samples</taxon>
    </lineage>
</organism>
<dbReference type="InterPro" id="IPR037222">
    <property type="entry name" value="GatD_N_sf"/>
</dbReference>
<dbReference type="EMBL" id="KF900707">
    <property type="protein sequence ID" value="AIF04396.1"/>
    <property type="molecule type" value="Genomic_DNA"/>
</dbReference>
<dbReference type="NCBIfam" id="NF003217">
    <property type="entry name" value="PRK04183.1"/>
    <property type="match status" value="1"/>
</dbReference>
<dbReference type="PRINTS" id="PR00139">
    <property type="entry name" value="ASNGLNASE"/>
</dbReference>
<keyword evidence="5" id="KW-0808">Transferase</keyword>
<dbReference type="PIRSF" id="PIRSF500176">
    <property type="entry name" value="L_ASNase"/>
    <property type="match status" value="1"/>
</dbReference>
<proteinExistence type="predicted"/>
<gene>
    <name evidence="5" type="primary">gatD</name>
</gene>
<dbReference type="SUPFAM" id="SSF141300">
    <property type="entry name" value="GatD N-terminal domain-like"/>
    <property type="match status" value="1"/>
</dbReference>
<evidence type="ECO:0000256" key="1">
    <source>
        <dbReference type="PROSITE-ProRule" id="PRU10099"/>
    </source>
</evidence>
<dbReference type="InterPro" id="IPR020827">
    <property type="entry name" value="Asparaginase/glutaminase_AS1"/>
</dbReference>
<dbReference type="InterPro" id="IPR040919">
    <property type="entry name" value="Asparaginase_C"/>
</dbReference>
<dbReference type="GO" id="GO:0004067">
    <property type="term" value="F:asparaginase activity"/>
    <property type="evidence" value="ECO:0007669"/>
    <property type="project" value="UniProtKB-UniRule"/>
</dbReference>
<dbReference type="GO" id="GO:0006520">
    <property type="term" value="P:amino acid metabolic process"/>
    <property type="evidence" value="ECO:0007669"/>
    <property type="project" value="InterPro"/>
</dbReference>
<dbReference type="Gene3D" id="2.30.30.520">
    <property type="match status" value="1"/>
</dbReference>
<protein>
    <submittedName>
        <fullName evidence="5">Glutamyl-tRNA(Gln) amidotransferase subunit D (GatD)</fullName>
        <ecNumber evidence="5">6.3.5.7</ecNumber>
    </submittedName>
</protein>
<evidence type="ECO:0000313" key="5">
    <source>
        <dbReference type="EMBL" id="AIF04396.1"/>
    </source>
</evidence>
<dbReference type="GO" id="GO:0016740">
    <property type="term" value="F:transferase activity"/>
    <property type="evidence" value="ECO:0007669"/>
    <property type="project" value="UniProtKB-KW"/>
</dbReference>
<reference evidence="5" key="1">
    <citation type="journal article" date="2014" name="Genome Biol. Evol.">
        <title>Pangenome evidence for extensive interdomain horizontal transfer affecting lineage core and shell genes in uncultured planktonic thaumarchaeota and euryarchaeota.</title>
        <authorList>
            <person name="Deschamps P."/>
            <person name="Zivanovic Y."/>
            <person name="Moreira D."/>
            <person name="Rodriguez-Valera F."/>
            <person name="Lopez-Garcia P."/>
        </authorList>
    </citation>
    <scope>NUCLEOTIDE SEQUENCE</scope>
</reference>
<feature type="active site" evidence="1">
    <location>
        <position position="94"/>
    </location>
</feature>
<dbReference type="Gene3D" id="3.40.50.40">
    <property type="match status" value="1"/>
</dbReference>
<dbReference type="InterPro" id="IPR027473">
    <property type="entry name" value="L-asparaginase_C"/>
</dbReference>
<evidence type="ECO:0000259" key="4">
    <source>
        <dbReference type="Pfam" id="PF17763"/>
    </source>
</evidence>
<dbReference type="PROSITE" id="PS00144">
    <property type="entry name" value="ASN_GLN_ASE_1"/>
    <property type="match status" value="1"/>
</dbReference>
<dbReference type="SUPFAM" id="SSF53774">
    <property type="entry name" value="Glutaminase/Asparaginase"/>
    <property type="match status" value="1"/>
</dbReference>
<dbReference type="SMART" id="SM00870">
    <property type="entry name" value="Asparaginase"/>
    <property type="match status" value="1"/>
</dbReference>
<dbReference type="InterPro" id="IPR027475">
    <property type="entry name" value="Asparaginase/glutaminase_AS2"/>
</dbReference>
<dbReference type="GO" id="GO:0050567">
    <property type="term" value="F:glutaminyl-tRNA synthase (glutamine-hydrolyzing) activity"/>
    <property type="evidence" value="ECO:0007669"/>
    <property type="project" value="UniProtKB-EC"/>
</dbReference>
<dbReference type="PROSITE" id="PS51732">
    <property type="entry name" value="ASN_GLN_ASE_3"/>
    <property type="match status" value="1"/>
</dbReference>
<evidence type="ECO:0000259" key="3">
    <source>
        <dbReference type="Pfam" id="PF00710"/>
    </source>
</evidence>
<dbReference type="SFLD" id="SFLDS00057">
    <property type="entry name" value="Glutaminase/Asparaginase"/>
    <property type="match status" value="1"/>
</dbReference>
<accession>A0A075GK23</accession>